<gene>
    <name evidence="1" type="ordered locus">HacjB3_05370</name>
    <name evidence="2" type="ORF">C497_03745</name>
</gene>
<evidence type="ECO:0000313" key="4">
    <source>
        <dbReference type="Proteomes" id="UP000011645"/>
    </source>
</evidence>
<evidence type="ECO:0000313" key="1">
    <source>
        <dbReference type="EMBL" id="ADJ14465.1"/>
    </source>
</evidence>
<dbReference type="OrthoDB" id="351159at2157"/>
<protein>
    <submittedName>
        <fullName evidence="1">Uncharacterized protein</fullName>
    </submittedName>
</protein>
<dbReference type="PATRIC" id="fig|795797.18.peg.1076"/>
<reference evidence="1 3" key="1">
    <citation type="journal article" date="2010" name="J. Bacteriol.">
        <title>Complete genome sequence of Halalkalicoccus jeotgali B3(T), an extremely halophilic archaeon.</title>
        <authorList>
            <person name="Roh S.W."/>
            <person name="Nam Y.D."/>
            <person name="Nam S.H."/>
            <person name="Choi S.H."/>
            <person name="Park H.S."/>
            <person name="Bae J.W."/>
        </authorList>
    </citation>
    <scope>NUCLEOTIDE SEQUENCE [LARGE SCALE GENOMIC DNA]</scope>
    <source>
        <strain evidence="1">B3</strain>
        <strain evidence="3">DSM 18796 / CECT 7217 / JCM 14584 / KCTC 4019 / B3</strain>
    </source>
</reference>
<dbReference type="EMBL" id="AOHV01000010">
    <property type="protein sequence ID" value="ELY40179.1"/>
    <property type="molecule type" value="Genomic_DNA"/>
</dbReference>
<evidence type="ECO:0000313" key="3">
    <source>
        <dbReference type="Proteomes" id="UP000000390"/>
    </source>
</evidence>
<proteinExistence type="predicted"/>
<dbReference type="EMBL" id="CP002062">
    <property type="protein sequence ID" value="ADJ14465.1"/>
    <property type="molecule type" value="Genomic_DNA"/>
</dbReference>
<dbReference type="GeneID" id="9418878"/>
<dbReference type="Proteomes" id="UP000011645">
    <property type="component" value="Unassembled WGS sequence"/>
</dbReference>
<evidence type="ECO:0000313" key="2">
    <source>
        <dbReference type="EMBL" id="ELY40179.1"/>
    </source>
</evidence>
<dbReference type="HOGENOM" id="CLU_992535_0_0_2"/>
<organism evidence="1 3">
    <name type="scientific">Halalkalicoccus jeotgali (strain DSM 18796 / CECT 7217 / JCM 14584 / KCTC 4019 / B3)</name>
    <dbReference type="NCBI Taxonomy" id="795797"/>
    <lineage>
        <taxon>Archaea</taxon>
        <taxon>Methanobacteriati</taxon>
        <taxon>Methanobacteriota</taxon>
        <taxon>Stenosarchaea group</taxon>
        <taxon>Halobacteria</taxon>
        <taxon>Halobacteriales</taxon>
        <taxon>Halococcaceae</taxon>
        <taxon>Halalkalicoccus</taxon>
    </lineage>
</organism>
<dbReference type="eggNOG" id="arCOG10308">
    <property type="taxonomic scope" value="Archaea"/>
</dbReference>
<dbReference type="RefSeq" id="WP_008414602.1">
    <property type="nucleotide sequence ID" value="NC_014297.1"/>
</dbReference>
<dbReference type="KEGG" id="hje:HacjB3_05370"/>
<dbReference type="SUPFAM" id="SSF69279">
    <property type="entry name" value="Phage tail proteins"/>
    <property type="match status" value="1"/>
</dbReference>
<dbReference type="Proteomes" id="UP000000390">
    <property type="component" value="Chromosome"/>
</dbReference>
<accession>D8J9U3</accession>
<reference evidence="2 4" key="2">
    <citation type="journal article" date="2014" name="PLoS Genet.">
        <title>Phylogenetically driven sequencing of extremely halophilic archaea reveals strategies for static and dynamic osmo-response.</title>
        <authorList>
            <person name="Becker E.A."/>
            <person name="Seitzer P.M."/>
            <person name="Tritt A."/>
            <person name="Larsen D."/>
            <person name="Krusor M."/>
            <person name="Yao A.I."/>
            <person name="Wu D."/>
            <person name="Madern D."/>
            <person name="Eisen J.A."/>
            <person name="Darling A.E."/>
            <person name="Facciotti M.T."/>
        </authorList>
    </citation>
    <scope>NUCLEOTIDE SEQUENCE [LARGE SCALE GENOMIC DNA]</scope>
    <source>
        <strain evidence="2">B3</strain>
        <strain evidence="4">DSM 18796 / CECT 7217 / JCM 14584 / KCTC 4019 / B3</strain>
    </source>
</reference>
<dbReference type="STRING" id="795797.HacjB3_05370"/>
<sequence>MGYDAFQQVRELATSAWTVRAAGQPEDVRMEIEVSHSEDDGLSATVAIWNISWDSWQAIDEGDPFRIKLGYRDGPVRTVFFGTIEEKASPESEKADTSYTISGPDESEKAIRGRYRTRTWESPDIGMVVRDIASMAGISAGQIDTPGGTLDERWSISKKHSLKHALDRLVEEAGELGDEEYEWYAIAGTLHFLPKATSAPVEINALVSGEQGNLIRAEEAEGTQKKSEGGSNIEFEALIDPLIEKDALVPLESTEHAGAYRVAHYTLDSSTESGSHTMSGELVPTDGEYRLVEEGGTGARYHPVQ</sequence>
<keyword evidence="4" id="KW-1185">Reference proteome</keyword>
<dbReference type="AlphaFoldDB" id="D8J9U3"/>
<name>D8J9U3_HALJB</name>